<dbReference type="Proteomes" id="UP000187609">
    <property type="component" value="Unassembled WGS sequence"/>
</dbReference>
<feature type="non-terminal residue" evidence="1">
    <location>
        <position position="106"/>
    </location>
</feature>
<dbReference type="EMBL" id="MJEQ01001717">
    <property type="protein sequence ID" value="OIT29700.1"/>
    <property type="molecule type" value="Genomic_DNA"/>
</dbReference>
<dbReference type="AlphaFoldDB" id="A0A314KKD9"/>
<proteinExistence type="predicted"/>
<organism evidence="1 2">
    <name type="scientific">Nicotiana attenuata</name>
    <name type="common">Coyote tobacco</name>
    <dbReference type="NCBI Taxonomy" id="49451"/>
    <lineage>
        <taxon>Eukaryota</taxon>
        <taxon>Viridiplantae</taxon>
        <taxon>Streptophyta</taxon>
        <taxon>Embryophyta</taxon>
        <taxon>Tracheophyta</taxon>
        <taxon>Spermatophyta</taxon>
        <taxon>Magnoliopsida</taxon>
        <taxon>eudicotyledons</taxon>
        <taxon>Gunneridae</taxon>
        <taxon>Pentapetalae</taxon>
        <taxon>asterids</taxon>
        <taxon>lamiids</taxon>
        <taxon>Solanales</taxon>
        <taxon>Solanaceae</taxon>
        <taxon>Nicotianoideae</taxon>
        <taxon>Nicotianeae</taxon>
        <taxon>Nicotiana</taxon>
    </lineage>
</organism>
<protein>
    <submittedName>
        <fullName evidence="1">Uncharacterized protein</fullName>
    </submittedName>
</protein>
<reference evidence="1" key="1">
    <citation type="submission" date="2016-11" db="EMBL/GenBank/DDBJ databases">
        <title>The genome of Nicotiana attenuata.</title>
        <authorList>
            <person name="Xu S."/>
            <person name="Brockmoeller T."/>
            <person name="Gaquerel E."/>
            <person name="Navarro A."/>
            <person name="Kuhl H."/>
            <person name="Gase K."/>
            <person name="Ling Z."/>
            <person name="Zhou W."/>
            <person name="Kreitzer C."/>
            <person name="Stanke M."/>
            <person name="Tang H."/>
            <person name="Lyons E."/>
            <person name="Pandey P."/>
            <person name="Pandey S.P."/>
            <person name="Timmermann B."/>
            <person name="Baldwin I.T."/>
        </authorList>
    </citation>
    <scope>NUCLEOTIDE SEQUENCE [LARGE SCALE GENOMIC DNA]</scope>
    <source>
        <strain evidence="1">UT</strain>
    </source>
</reference>
<keyword evidence="2" id="KW-1185">Reference proteome</keyword>
<comment type="caution">
    <text evidence="1">The sequence shown here is derived from an EMBL/GenBank/DDBJ whole genome shotgun (WGS) entry which is preliminary data.</text>
</comment>
<name>A0A314KKD9_NICAT</name>
<accession>A0A314KKD9</accession>
<evidence type="ECO:0000313" key="2">
    <source>
        <dbReference type="Proteomes" id="UP000187609"/>
    </source>
</evidence>
<evidence type="ECO:0000313" key="1">
    <source>
        <dbReference type="EMBL" id="OIT29700.1"/>
    </source>
</evidence>
<gene>
    <name evidence="1" type="ORF">A4A49_61890</name>
</gene>
<dbReference type="Gramene" id="OIT29700">
    <property type="protein sequence ID" value="OIT29700"/>
    <property type="gene ID" value="A4A49_61890"/>
</dbReference>
<sequence>MASNTTAKIFDDATNFGVVSAATVPAVLPIHGAANTLLHTQLWQTIMSKYRYVDRHGYISNANIKTFKKNAPQCNSRVGINDNLAKSKLNLTKADNIIIPVISQIN</sequence>